<dbReference type="HOGENOM" id="CLU_3105767_0_0_1"/>
<organism evidence="1 2">
    <name type="scientific">Anolis carolinensis</name>
    <name type="common">Green anole</name>
    <name type="synonym">American chameleon</name>
    <dbReference type="NCBI Taxonomy" id="28377"/>
    <lineage>
        <taxon>Eukaryota</taxon>
        <taxon>Metazoa</taxon>
        <taxon>Chordata</taxon>
        <taxon>Craniata</taxon>
        <taxon>Vertebrata</taxon>
        <taxon>Euteleostomi</taxon>
        <taxon>Lepidosauria</taxon>
        <taxon>Squamata</taxon>
        <taxon>Bifurcata</taxon>
        <taxon>Unidentata</taxon>
        <taxon>Episquamata</taxon>
        <taxon>Toxicofera</taxon>
        <taxon>Iguania</taxon>
        <taxon>Dactyloidae</taxon>
        <taxon>Anolis</taxon>
    </lineage>
</organism>
<dbReference type="PANTHER" id="PTHR47888:SF1">
    <property type="entry name" value="SERTA DOMAIN-CONTAINING PROTEIN"/>
    <property type="match status" value="1"/>
</dbReference>
<dbReference type="Pfam" id="PF15827">
    <property type="entry name" value="UPF0730"/>
    <property type="match status" value="1"/>
</dbReference>
<reference evidence="1 2" key="1">
    <citation type="submission" date="2009-12" db="EMBL/GenBank/DDBJ databases">
        <title>The Genome Sequence of Anolis carolinensis (Green Anole Lizard).</title>
        <authorList>
            <consortium name="The Genome Sequencing Platform"/>
            <person name="Di Palma F."/>
            <person name="Alfoldi J."/>
            <person name="Heiman D."/>
            <person name="Young S."/>
            <person name="Grabherr M."/>
            <person name="Johnson J."/>
            <person name="Lander E.S."/>
            <person name="Lindblad-Toh K."/>
        </authorList>
    </citation>
    <scope>NUCLEOTIDE SEQUENCE [LARGE SCALE GENOMIC DNA]</scope>
    <source>
        <strain evidence="1 2">JBL SC #1</strain>
    </source>
</reference>
<accession>G1KS85</accession>
<keyword evidence="2" id="KW-1185">Reference proteome</keyword>
<reference evidence="1" key="2">
    <citation type="submission" date="2025-08" db="UniProtKB">
        <authorList>
            <consortium name="Ensembl"/>
        </authorList>
    </citation>
    <scope>IDENTIFICATION</scope>
</reference>
<evidence type="ECO:0000313" key="1">
    <source>
        <dbReference type="Ensembl" id="ENSACAP00000015888.3"/>
    </source>
</evidence>
<dbReference type="AlphaFoldDB" id="G1KS85"/>
<protein>
    <submittedName>
        <fullName evidence="1">Uncharacterized protein</fullName>
    </submittedName>
</protein>
<dbReference type="Proteomes" id="UP000001646">
    <property type="component" value="Chromosome 1"/>
</dbReference>
<dbReference type="GeneTree" id="ENSGT00530000063876"/>
<evidence type="ECO:0000313" key="2">
    <source>
        <dbReference type="Proteomes" id="UP000001646"/>
    </source>
</evidence>
<sequence length="52" mass="6071">MVQECRSQSLYYEELHSYHIVPYEPTESALYGVGYSGGHLEQNSQLLIYQMK</sequence>
<dbReference type="Ensembl" id="ENSACAT00000016206.3">
    <property type="protein sequence ID" value="ENSACAP00000015888.3"/>
    <property type="gene ID" value="ENSACAG00000016178.3"/>
</dbReference>
<dbReference type="InParanoid" id="G1KS85"/>
<proteinExistence type="predicted"/>
<dbReference type="STRING" id="28377.ENSACAP00000015888"/>
<dbReference type="PANTHER" id="PTHR47888">
    <property type="entry name" value="UPF0730 PROTEIN ENCODED BY LINC00643-RELATED"/>
    <property type="match status" value="1"/>
</dbReference>
<name>G1KS85_ANOCA</name>
<dbReference type="Bgee" id="ENSACAG00000016178">
    <property type="expression patterns" value="Expressed in testis and 4 other cell types or tissues"/>
</dbReference>
<reference evidence="1" key="3">
    <citation type="submission" date="2025-09" db="UniProtKB">
        <authorList>
            <consortium name="Ensembl"/>
        </authorList>
    </citation>
    <scope>IDENTIFICATION</scope>
</reference>